<dbReference type="PANTHER" id="PTHR21581:SF6">
    <property type="entry name" value="TRAFFICKING PROTEIN PARTICLE COMPLEX SUBUNIT 12"/>
    <property type="match status" value="1"/>
</dbReference>
<dbReference type="AlphaFoldDB" id="A0A915TZR8"/>
<evidence type="ECO:0000256" key="4">
    <source>
        <dbReference type="ARBA" id="ARBA00022960"/>
    </source>
</evidence>
<evidence type="ECO:0000256" key="10">
    <source>
        <dbReference type="SAM" id="SignalP"/>
    </source>
</evidence>
<protein>
    <recommendedName>
        <fullName evidence="11">Peptidase S11 D-alanyl-D-alanine carboxypeptidase A N-terminal domain-containing protein</fullName>
    </recommendedName>
</protein>
<keyword evidence="2 10" id="KW-0732">Signal</keyword>
<dbReference type="Pfam" id="PF00768">
    <property type="entry name" value="Peptidase_S11"/>
    <property type="match status" value="1"/>
</dbReference>
<keyword evidence="5" id="KW-0573">Peptidoglycan synthesis</keyword>
<dbReference type="KEGG" id="ddu:GF1_01330"/>
<dbReference type="InterPro" id="IPR012338">
    <property type="entry name" value="Beta-lactam/transpept-like"/>
</dbReference>
<dbReference type="PANTHER" id="PTHR21581">
    <property type="entry name" value="D-ALANYL-D-ALANINE CARBOXYPEPTIDASE"/>
    <property type="match status" value="1"/>
</dbReference>
<keyword evidence="3" id="KW-0378">Hydrolase</keyword>
<evidence type="ECO:0000256" key="6">
    <source>
        <dbReference type="ARBA" id="ARBA00023316"/>
    </source>
</evidence>
<evidence type="ECO:0000256" key="9">
    <source>
        <dbReference type="RuleBase" id="RU004016"/>
    </source>
</evidence>
<feature type="chain" id="PRO_5037185160" description="Peptidase S11 D-alanyl-D-alanine carboxypeptidase A N-terminal domain-containing protein" evidence="10">
    <location>
        <begin position="22"/>
        <end position="344"/>
    </location>
</feature>
<dbReference type="GO" id="GO:0009002">
    <property type="term" value="F:serine-type D-Ala-D-Ala carboxypeptidase activity"/>
    <property type="evidence" value="ECO:0007669"/>
    <property type="project" value="InterPro"/>
</dbReference>
<keyword evidence="4" id="KW-0133">Cell shape</keyword>
<sequence>MNRLRVSVFFFFIICILFSPAHPVSHAAQIPVLTATAKQKPAIAVRSAGKSISASTSQIITLGRKGDIRAVKTRAGRATGSYLPSIRKKISARSAIVIDARTGDTIFAKNADVPRQPASTIKILTGMIALKSLKEKETIKVSQRASRMPRSKIYLDPRKTYQASDMIDAVLLASANDASVALAENIAGSEKEFAEMMTLRARLWGAKNTVCRTATGLTARGQQSTARDLAQLFRHVMQDEEFARRINRTKVRTSYGQVLTNHNKALWRIKGAVGGKTGYTNAARQTYVGMFTRGSDSIVVAIMGSETMWDDLKHLVEYGFKRKQQIQLVRAETEKKQKKEATLN</sequence>
<name>A0A915TZR8_9BACT</name>
<feature type="active site" description="Acyl-ester intermediate" evidence="7">
    <location>
        <position position="119"/>
    </location>
</feature>
<dbReference type="EMBL" id="AP024233">
    <property type="protein sequence ID" value="BCO07757.1"/>
    <property type="molecule type" value="Genomic_DNA"/>
</dbReference>
<gene>
    <name evidence="12" type="ORF">GF1_01330</name>
</gene>
<dbReference type="PRINTS" id="PR00725">
    <property type="entry name" value="DADACBPTASE1"/>
</dbReference>
<dbReference type="RefSeq" id="WP_267927699.1">
    <property type="nucleotide sequence ID" value="NZ_AP024233.1"/>
</dbReference>
<keyword evidence="6" id="KW-0961">Cell wall biogenesis/degradation</keyword>
<evidence type="ECO:0000256" key="8">
    <source>
        <dbReference type="PIRSR" id="PIRSR618044-2"/>
    </source>
</evidence>
<proteinExistence type="inferred from homology"/>
<feature type="domain" description="Peptidase S11 D-alanyl-D-alanine carboxypeptidase A N-terminal" evidence="11">
    <location>
        <begin position="88"/>
        <end position="306"/>
    </location>
</feature>
<feature type="binding site" evidence="8">
    <location>
        <position position="276"/>
    </location>
    <ligand>
        <name>substrate</name>
    </ligand>
</feature>
<evidence type="ECO:0000313" key="13">
    <source>
        <dbReference type="Proteomes" id="UP001063350"/>
    </source>
</evidence>
<evidence type="ECO:0000256" key="1">
    <source>
        <dbReference type="ARBA" id="ARBA00007164"/>
    </source>
</evidence>
<evidence type="ECO:0000256" key="5">
    <source>
        <dbReference type="ARBA" id="ARBA00022984"/>
    </source>
</evidence>
<accession>A0A915TZR8</accession>
<comment type="similarity">
    <text evidence="1 9">Belongs to the peptidase S11 family.</text>
</comment>
<dbReference type="GO" id="GO:0009252">
    <property type="term" value="P:peptidoglycan biosynthetic process"/>
    <property type="evidence" value="ECO:0007669"/>
    <property type="project" value="UniProtKB-KW"/>
</dbReference>
<dbReference type="GO" id="GO:0071555">
    <property type="term" value="P:cell wall organization"/>
    <property type="evidence" value="ECO:0007669"/>
    <property type="project" value="UniProtKB-KW"/>
</dbReference>
<feature type="active site" evidence="7">
    <location>
        <position position="174"/>
    </location>
</feature>
<feature type="active site" description="Proton acceptor" evidence="7">
    <location>
        <position position="122"/>
    </location>
</feature>
<feature type="signal peptide" evidence="10">
    <location>
        <begin position="1"/>
        <end position="21"/>
    </location>
</feature>
<dbReference type="InterPro" id="IPR018044">
    <property type="entry name" value="Peptidase_S11"/>
</dbReference>
<dbReference type="InterPro" id="IPR001967">
    <property type="entry name" value="Peptidase_S11_N"/>
</dbReference>
<organism evidence="12 13">
    <name type="scientific">Desulfolithobacter dissulfuricans</name>
    <dbReference type="NCBI Taxonomy" id="2795293"/>
    <lineage>
        <taxon>Bacteria</taxon>
        <taxon>Pseudomonadati</taxon>
        <taxon>Thermodesulfobacteriota</taxon>
        <taxon>Desulfobulbia</taxon>
        <taxon>Desulfobulbales</taxon>
        <taxon>Desulfobulbaceae</taxon>
        <taxon>Desulfolithobacter</taxon>
    </lineage>
</organism>
<dbReference type="Proteomes" id="UP001063350">
    <property type="component" value="Chromosome"/>
</dbReference>
<dbReference type="GO" id="GO:0008360">
    <property type="term" value="P:regulation of cell shape"/>
    <property type="evidence" value="ECO:0007669"/>
    <property type="project" value="UniProtKB-KW"/>
</dbReference>
<evidence type="ECO:0000256" key="3">
    <source>
        <dbReference type="ARBA" id="ARBA00022801"/>
    </source>
</evidence>
<evidence type="ECO:0000256" key="7">
    <source>
        <dbReference type="PIRSR" id="PIRSR618044-1"/>
    </source>
</evidence>
<dbReference type="SUPFAM" id="SSF56601">
    <property type="entry name" value="beta-lactamase/transpeptidase-like"/>
    <property type="match status" value="1"/>
</dbReference>
<keyword evidence="13" id="KW-1185">Reference proteome</keyword>
<dbReference type="Gene3D" id="3.40.710.10">
    <property type="entry name" value="DD-peptidase/beta-lactamase superfamily"/>
    <property type="match status" value="1"/>
</dbReference>
<evidence type="ECO:0000313" key="12">
    <source>
        <dbReference type="EMBL" id="BCO07757.1"/>
    </source>
</evidence>
<reference evidence="12" key="1">
    <citation type="submission" date="2020-12" db="EMBL/GenBank/DDBJ databases">
        <title>Desulfobium dissulfuricans gen. nov., sp. nov., a novel mesophilic, sulfate-reducing bacterium isolated from a deep-sea hydrothermal vent.</title>
        <authorList>
            <person name="Hashimoto Y."/>
            <person name="Tame A."/>
            <person name="Sawayama S."/>
            <person name="Miyazaki J."/>
            <person name="Takai K."/>
            <person name="Nakagawa S."/>
        </authorList>
    </citation>
    <scope>NUCLEOTIDE SEQUENCE</scope>
    <source>
        <strain evidence="12">GF1</strain>
    </source>
</reference>
<dbReference type="GO" id="GO:0006508">
    <property type="term" value="P:proteolysis"/>
    <property type="evidence" value="ECO:0007669"/>
    <property type="project" value="InterPro"/>
</dbReference>
<evidence type="ECO:0000256" key="2">
    <source>
        <dbReference type="ARBA" id="ARBA00022729"/>
    </source>
</evidence>
<evidence type="ECO:0000259" key="11">
    <source>
        <dbReference type="Pfam" id="PF00768"/>
    </source>
</evidence>